<organism evidence="2">
    <name type="scientific">uncultured Thermomicrobiales bacterium</name>
    <dbReference type="NCBI Taxonomy" id="1645740"/>
    <lineage>
        <taxon>Bacteria</taxon>
        <taxon>Pseudomonadati</taxon>
        <taxon>Thermomicrobiota</taxon>
        <taxon>Thermomicrobia</taxon>
        <taxon>Thermomicrobiales</taxon>
        <taxon>environmental samples</taxon>
    </lineage>
</organism>
<feature type="non-terminal residue" evidence="2">
    <location>
        <position position="1"/>
    </location>
</feature>
<reference evidence="2" key="1">
    <citation type="submission" date="2020-02" db="EMBL/GenBank/DDBJ databases">
        <authorList>
            <person name="Meier V. D."/>
        </authorList>
    </citation>
    <scope>NUCLEOTIDE SEQUENCE</scope>
    <source>
        <strain evidence="2">AVDCRST_MAG88</strain>
    </source>
</reference>
<evidence type="ECO:0000256" key="1">
    <source>
        <dbReference type="SAM" id="MobiDB-lite"/>
    </source>
</evidence>
<gene>
    <name evidence="2" type="ORF">AVDCRST_MAG88-1433</name>
</gene>
<dbReference type="EMBL" id="CADCWM010000451">
    <property type="protein sequence ID" value="CAA9560168.1"/>
    <property type="molecule type" value="Genomic_DNA"/>
</dbReference>
<evidence type="ECO:0000313" key="2">
    <source>
        <dbReference type="EMBL" id="CAA9560168.1"/>
    </source>
</evidence>
<feature type="non-terminal residue" evidence="2">
    <location>
        <position position="128"/>
    </location>
</feature>
<protein>
    <submittedName>
        <fullName evidence="2">Uncharacterized protein</fullName>
    </submittedName>
</protein>
<feature type="region of interest" description="Disordered" evidence="1">
    <location>
        <begin position="67"/>
        <end position="128"/>
    </location>
</feature>
<name>A0A6J4UT34_9BACT</name>
<proteinExistence type="predicted"/>
<sequence>GEAESDPDGRPLCRAGRQGLDARPEAGCADDLPHAGQARHDHLAGRARRCPGRAADRGGAFAFRRGAAGIPRDGGRAAQGAVAGPPDDAQPDARRHRHVDGARARPRRRRPCPHAPGRMVDQPAGWWI</sequence>
<feature type="region of interest" description="Disordered" evidence="1">
    <location>
        <begin position="1"/>
        <end position="34"/>
    </location>
</feature>
<accession>A0A6J4UT34</accession>
<dbReference type="AlphaFoldDB" id="A0A6J4UT34"/>
<feature type="compositionally biased region" description="Basic residues" evidence="1">
    <location>
        <begin position="94"/>
        <end position="112"/>
    </location>
</feature>